<evidence type="ECO:0000313" key="10">
    <source>
        <dbReference type="EMBL" id="AIF65518.1"/>
    </source>
</evidence>
<dbReference type="InterPro" id="IPR002582">
    <property type="entry name" value="ACPS"/>
</dbReference>
<evidence type="ECO:0000256" key="8">
    <source>
        <dbReference type="HAMAP-Rule" id="MF_00101"/>
    </source>
</evidence>
<name>A0A075LM58_9BACI</name>
<dbReference type="SUPFAM" id="SSF56214">
    <property type="entry name" value="4'-phosphopantetheinyl transferase"/>
    <property type="match status" value="1"/>
</dbReference>
<evidence type="ECO:0000256" key="5">
    <source>
        <dbReference type="ARBA" id="ARBA00022842"/>
    </source>
</evidence>
<dbReference type="EC" id="2.7.8.7" evidence="8"/>
<dbReference type="GeneID" id="34222319"/>
<dbReference type="GO" id="GO:0005737">
    <property type="term" value="C:cytoplasm"/>
    <property type="evidence" value="ECO:0007669"/>
    <property type="project" value="UniProtKB-SubCell"/>
</dbReference>
<dbReference type="GO" id="GO:0000287">
    <property type="term" value="F:magnesium ion binding"/>
    <property type="evidence" value="ECO:0007669"/>
    <property type="project" value="UniProtKB-UniRule"/>
</dbReference>
<sequence>MIKGIGLDITELARIEKAIVHSERILSRILTESEQTHYDSLVSDKRKVEFAAGRFAAKEAYAKARGTGLGKLGLHDIEIMPNEAGAPVLTASDQAEGEHVFLSITHSDSYAAAQVIITQDK</sequence>
<dbReference type="HAMAP" id="MF_00101">
    <property type="entry name" value="AcpS"/>
    <property type="match status" value="1"/>
</dbReference>
<protein>
    <recommendedName>
        <fullName evidence="8">Holo-[acyl-carrier-protein] synthase</fullName>
        <shortName evidence="8">Holo-ACP synthase</shortName>
        <ecNumber evidence="8">2.7.8.7</ecNumber>
    </recommendedName>
    <alternativeName>
        <fullName evidence="8">4'-phosphopantetheinyl transferase AcpS</fullName>
    </alternativeName>
</protein>
<dbReference type="OrthoDB" id="517356at2"/>
<dbReference type="InterPro" id="IPR037143">
    <property type="entry name" value="4-PPantetheinyl_Trfase_dom_sf"/>
</dbReference>
<dbReference type="Gene3D" id="3.90.470.20">
    <property type="entry name" value="4'-phosphopantetheinyl transferase domain"/>
    <property type="match status" value="1"/>
</dbReference>
<comment type="function">
    <text evidence="8">Transfers the 4'-phosphopantetheine moiety from coenzyme A to a Ser of acyl-carrier-protein.</text>
</comment>
<dbReference type="HOGENOM" id="CLU_089696_1_2_9"/>
<accession>A0A075LM58</accession>
<dbReference type="EMBL" id="CP008876">
    <property type="protein sequence ID" value="AIF65518.1"/>
    <property type="molecule type" value="Genomic_DNA"/>
</dbReference>
<dbReference type="AlphaFoldDB" id="A0A075LM58"/>
<dbReference type="InterPro" id="IPR004568">
    <property type="entry name" value="Ppantetheine-prot_Trfase_dom"/>
</dbReference>
<dbReference type="Proteomes" id="UP000027980">
    <property type="component" value="Chromosome"/>
</dbReference>
<organism evidence="10 11">
    <name type="scientific">Terribacillus saccharophilus</name>
    <dbReference type="NCBI Taxonomy" id="361277"/>
    <lineage>
        <taxon>Bacteria</taxon>
        <taxon>Bacillati</taxon>
        <taxon>Bacillota</taxon>
        <taxon>Bacilli</taxon>
        <taxon>Bacillales</taxon>
        <taxon>Bacillaceae</taxon>
        <taxon>Terribacillus</taxon>
    </lineage>
</organism>
<comment type="catalytic activity">
    <reaction evidence="8">
        <text>apo-[ACP] + CoA = holo-[ACP] + adenosine 3',5'-bisphosphate + H(+)</text>
        <dbReference type="Rhea" id="RHEA:12068"/>
        <dbReference type="Rhea" id="RHEA-COMP:9685"/>
        <dbReference type="Rhea" id="RHEA-COMP:9690"/>
        <dbReference type="ChEBI" id="CHEBI:15378"/>
        <dbReference type="ChEBI" id="CHEBI:29999"/>
        <dbReference type="ChEBI" id="CHEBI:57287"/>
        <dbReference type="ChEBI" id="CHEBI:58343"/>
        <dbReference type="ChEBI" id="CHEBI:64479"/>
        <dbReference type="EC" id="2.7.8.7"/>
    </reaction>
</comment>
<keyword evidence="4 8" id="KW-0276">Fatty acid metabolism</keyword>
<dbReference type="GO" id="GO:0006633">
    <property type="term" value="P:fatty acid biosynthetic process"/>
    <property type="evidence" value="ECO:0007669"/>
    <property type="project" value="UniProtKB-UniRule"/>
</dbReference>
<dbReference type="KEGG" id="tap:GZ22_01820"/>
<dbReference type="NCBIfam" id="TIGR00516">
    <property type="entry name" value="acpS"/>
    <property type="match status" value="1"/>
</dbReference>
<comment type="similarity">
    <text evidence="8">Belongs to the P-Pant transferase superfamily. AcpS family.</text>
</comment>
<keyword evidence="3 8" id="KW-0479">Metal-binding</keyword>
<feature type="binding site" evidence="8">
    <location>
        <position position="59"/>
    </location>
    <ligand>
        <name>Mg(2+)</name>
        <dbReference type="ChEBI" id="CHEBI:18420"/>
    </ligand>
</feature>
<gene>
    <name evidence="8" type="primary">acpS</name>
    <name evidence="10" type="ORF">GZ22_01820</name>
</gene>
<evidence type="ECO:0000256" key="7">
    <source>
        <dbReference type="ARBA" id="ARBA00023160"/>
    </source>
</evidence>
<dbReference type="RefSeq" id="WP_038558127.1">
    <property type="nucleotide sequence ID" value="NZ_CP008876.1"/>
</dbReference>
<keyword evidence="5 8" id="KW-0460">Magnesium</keyword>
<evidence type="ECO:0000313" key="11">
    <source>
        <dbReference type="Proteomes" id="UP000027980"/>
    </source>
</evidence>
<keyword evidence="1 8" id="KW-0444">Lipid biosynthesis</keyword>
<keyword evidence="7 8" id="KW-0275">Fatty acid biosynthesis</keyword>
<proteinExistence type="inferred from homology"/>
<dbReference type="Pfam" id="PF01648">
    <property type="entry name" value="ACPS"/>
    <property type="match status" value="1"/>
</dbReference>
<dbReference type="NCBIfam" id="TIGR00556">
    <property type="entry name" value="pantethn_trn"/>
    <property type="match status" value="1"/>
</dbReference>
<feature type="domain" description="4'-phosphopantetheinyl transferase" evidence="9">
    <location>
        <begin position="4"/>
        <end position="113"/>
    </location>
</feature>
<reference evidence="10 11" key="1">
    <citation type="submission" date="2014-07" db="EMBL/GenBank/DDBJ databases">
        <title>Complete genome sequence of a moderately halophilic bacterium Terribacillus aidingensis MP602, isolated from Cryptomeria fortunei in Tianmu mountain in China.</title>
        <authorList>
            <person name="Wang Y."/>
            <person name="Lu P."/>
            <person name="Zhang L."/>
        </authorList>
    </citation>
    <scope>NUCLEOTIDE SEQUENCE [LARGE SCALE GENOMIC DNA]</scope>
    <source>
        <strain evidence="10 11">MP602</strain>
    </source>
</reference>
<dbReference type="InterPro" id="IPR008278">
    <property type="entry name" value="4-PPantetheinyl_Trfase_dom"/>
</dbReference>
<evidence type="ECO:0000256" key="1">
    <source>
        <dbReference type="ARBA" id="ARBA00022516"/>
    </source>
</evidence>
<evidence type="ECO:0000259" key="9">
    <source>
        <dbReference type="Pfam" id="PF01648"/>
    </source>
</evidence>
<evidence type="ECO:0000256" key="6">
    <source>
        <dbReference type="ARBA" id="ARBA00023098"/>
    </source>
</evidence>
<keyword evidence="6 8" id="KW-0443">Lipid metabolism</keyword>
<keyword evidence="2 8" id="KW-0808">Transferase</keyword>
<comment type="cofactor">
    <cofactor evidence="8">
        <name>Mg(2+)</name>
        <dbReference type="ChEBI" id="CHEBI:18420"/>
    </cofactor>
</comment>
<feature type="binding site" evidence="8">
    <location>
        <position position="8"/>
    </location>
    <ligand>
        <name>Mg(2+)</name>
        <dbReference type="ChEBI" id="CHEBI:18420"/>
    </ligand>
</feature>
<evidence type="ECO:0000256" key="2">
    <source>
        <dbReference type="ARBA" id="ARBA00022679"/>
    </source>
</evidence>
<keyword evidence="8" id="KW-0963">Cytoplasm</keyword>
<dbReference type="GO" id="GO:0008897">
    <property type="term" value="F:holo-[acyl-carrier-protein] synthase activity"/>
    <property type="evidence" value="ECO:0007669"/>
    <property type="project" value="UniProtKB-UniRule"/>
</dbReference>
<evidence type="ECO:0000256" key="3">
    <source>
        <dbReference type="ARBA" id="ARBA00022723"/>
    </source>
</evidence>
<evidence type="ECO:0000256" key="4">
    <source>
        <dbReference type="ARBA" id="ARBA00022832"/>
    </source>
</evidence>
<comment type="subcellular location">
    <subcellularLocation>
        <location evidence="8">Cytoplasm</location>
    </subcellularLocation>
</comment>